<dbReference type="Proteomes" id="UP000663852">
    <property type="component" value="Unassembled WGS sequence"/>
</dbReference>
<keyword evidence="9" id="KW-1185">Reference proteome</keyword>
<dbReference type="EMBL" id="CAJNOJ010000692">
    <property type="protein sequence ID" value="CAF1510701.1"/>
    <property type="molecule type" value="Genomic_DNA"/>
</dbReference>
<evidence type="ECO:0000313" key="9">
    <source>
        <dbReference type="Proteomes" id="UP000663828"/>
    </source>
</evidence>
<dbReference type="OrthoDB" id="10019158at2759"/>
<dbReference type="InterPro" id="IPR007593">
    <property type="entry name" value="CD225/Dispanin_fam"/>
</dbReference>
<evidence type="ECO:0000256" key="3">
    <source>
        <dbReference type="ARBA" id="ARBA00022692"/>
    </source>
</evidence>
<dbReference type="GO" id="GO:0016020">
    <property type="term" value="C:membrane"/>
    <property type="evidence" value="ECO:0007669"/>
    <property type="project" value="UniProtKB-SubCell"/>
</dbReference>
<evidence type="ECO:0000256" key="6">
    <source>
        <dbReference type="SAM" id="Phobius"/>
    </source>
</evidence>
<evidence type="ECO:0000256" key="1">
    <source>
        <dbReference type="ARBA" id="ARBA00004370"/>
    </source>
</evidence>
<gene>
    <name evidence="7" type="ORF">EDS130_LOCUS43228</name>
    <name evidence="8" type="ORF">XAT740_LOCUS57999</name>
</gene>
<keyword evidence="4 6" id="KW-1133">Transmembrane helix</keyword>
<dbReference type="EMBL" id="CAJNOR010012359">
    <property type="protein sequence ID" value="CAF1667183.1"/>
    <property type="molecule type" value="Genomic_DNA"/>
</dbReference>
<comment type="similarity">
    <text evidence="2">Belongs to the CD225/Dispanin family.</text>
</comment>
<accession>A0A815TMS5</accession>
<sequence length="155" mass="16962">MDANSPQMKPFEGYPPNNYVSPPPSSPIPLGGQVHYVASPHHQPGAYIVPIAQPYQSPEVSQIRDWLPWSITNMFIGWIIGGILPLIFSLVCRNYKRSNNASSARTMSILALVFNILVTLGGIGGYIALIVSLVLVNRAVQGAISCSYLVYPYRC</sequence>
<evidence type="ECO:0000256" key="5">
    <source>
        <dbReference type="ARBA" id="ARBA00023136"/>
    </source>
</evidence>
<feature type="transmembrane region" description="Helical" evidence="6">
    <location>
        <begin position="66"/>
        <end position="88"/>
    </location>
</feature>
<dbReference type="Pfam" id="PF04505">
    <property type="entry name" value="CD225"/>
    <property type="match status" value="1"/>
</dbReference>
<feature type="transmembrane region" description="Helical" evidence="6">
    <location>
        <begin position="109"/>
        <end position="136"/>
    </location>
</feature>
<evidence type="ECO:0000313" key="10">
    <source>
        <dbReference type="Proteomes" id="UP000663852"/>
    </source>
</evidence>
<comment type="caution">
    <text evidence="7">The sequence shown here is derived from an EMBL/GenBank/DDBJ whole genome shotgun (WGS) entry which is preliminary data.</text>
</comment>
<dbReference type="Proteomes" id="UP000663828">
    <property type="component" value="Unassembled WGS sequence"/>
</dbReference>
<evidence type="ECO:0000313" key="8">
    <source>
        <dbReference type="EMBL" id="CAF1667183.1"/>
    </source>
</evidence>
<comment type="subcellular location">
    <subcellularLocation>
        <location evidence="1">Membrane</location>
    </subcellularLocation>
</comment>
<evidence type="ECO:0000256" key="4">
    <source>
        <dbReference type="ARBA" id="ARBA00022989"/>
    </source>
</evidence>
<evidence type="ECO:0000313" key="7">
    <source>
        <dbReference type="EMBL" id="CAF1510701.1"/>
    </source>
</evidence>
<keyword evidence="5 6" id="KW-0472">Membrane</keyword>
<organism evidence="7 10">
    <name type="scientific">Adineta ricciae</name>
    <name type="common">Rotifer</name>
    <dbReference type="NCBI Taxonomy" id="249248"/>
    <lineage>
        <taxon>Eukaryota</taxon>
        <taxon>Metazoa</taxon>
        <taxon>Spiralia</taxon>
        <taxon>Gnathifera</taxon>
        <taxon>Rotifera</taxon>
        <taxon>Eurotatoria</taxon>
        <taxon>Bdelloidea</taxon>
        <taxon>Adinetida</taxon>
        <taxon>Adinetidae</taxon>
        <taxon>Adineta</taxon>
    </lineage>
</organism>
<reference evidence="7" key="1">
    <citation type="submission" date="2021-02" db="EMBL/GenBank/DDBJ databases">
        <authorList>
            <person name="Nowell W R."/>
        </authorList>
    </citation>
    <scope>NUCLEOTIDE SEQUENCE</scope>
</reference>
<evidence type="ECO:0000256" key="2">
    <source>
        <dbReference type="ARBA" id="ARBA00006843"/>
    </source>
</evidence>
<dbReference type="AlphaFoldDB" id="A0A815TMS5"/>
<keyword evidence="3 6" id="KW-0812">Transmembrane</keyword>
<protein>
    <submittedName>
        <fullName evidence="7">Uncharacterized protein</fullName>
    </submittedName>
</protein>
<name>A0A815TMS5_ADIRI</name>
<proteinExistence type="inferred from homology"/>